<feature type="region of interest" description="Disordered" evidence="1">
    <location>
        <begin position="236"/>
        <end position="260"/>
    </location>
</feature>
<sequence length="309" mass="34365">MSDMAGLPALSDPRLIILQKQSKRMRKGIAIKNDKLRAHRDRVGRMEEKYKTSDQFRAWQRTLPYKNSLAEIRGLQKCLKKRRESTTLELPSHRAAAAPPPASESAEDGAYSSILSLSPPPAPVLAPPPPPAPPAQPGPTFPRNGIYDGASLESMRRDVEQIIRERNPRERRLRKVERIKNNGLTDGRILDHEAAMDRFTTLLNRPKGIQRNERDVSCRMSLDYAIRGGTRVFSPTCSTPSSQGQLSIAGSPAPGSPPQFRLPPIQARRSTVANLTTATRPGHSFYDIKSDRSDPSGRMKRSMSFAVAR</sequence>
<evidence type="ECO:0000313" key="2">
    <source>
        <dbReference type="EMBL" id="GFR60267.1"/>
    </source>
</evidence>
<feature type="compositionally biased region" description="Pro residues" evidence="1">
    <location>
        <begin position="118"/>
        <end position="140"/>
    </location>
</feature>
<feature type="compositionally biased region" description="Basic and acidic residues" evidence="1">
    <location>
        <begin position="286"/>
        <end position="297"/>
    </location>
</feature>
<evidence type="ECO:0000313" key="3">
    <source>
        <dbReference type="Proteomes" id="UP000762676"/>
    </source>
</evidence>
<dbReference type="EMBL" id="BMAT01003668">
    <property type="protein sequence ID" value="GFR60267.1"/>
    <property type="molecule type" value="Genomic_DNA"/>
</dbReference>
<gene>
    <name evidence="2" type="ORF">ElyMa_001818600</name>
</gene>
<proteinExistence type="predicted"/>
<organism evidence="2 3">
    <name type="scientific">Elysia marginata</name>
    <dbReference type="NCBI Taxonomy" id="1093978"/>
    <lineage>
        <taxon>Eukaryota</taxon>
        <taxon>Metazoa</taxon>
        <taxon>Spiralia</taxon>
        <taxon>Lophotrochozoa</taxon>
        <taxon>Mollusca</taxon>
        <taxon>Gastropoda</taxon>
        <taxon>Heterobranchia</taxon>
        <taxon>Euthyneura</taxon>
        <taxon>Panpulmonata</taxon>
        <taxon>Sacoglossa</taxon>
        <taxon>Placobranchoidea</taxon>
        <taxon>Plakobranchidae</taxon>
        <taxon>Elysia</taxon>
    </lineage>
</organism>
<dbReference type="AlphaFoldDB" id="A0AAV4EGU8"/>
<feature type="compositionally biased region" description="Polar residues" evidence="1">
    <location>
        <begin position="236"/>
        <end position="248"/>
    </location>
</feature>
<keyword evidence="3" id="KW-1185">Reference proteome</keyword>
<evidence type="ECO:0000256" key="1">
    <source>
        <dbReference type="SAM" id="MobiDB-lite"/>
    </source>
</evidence>
<name>A0AAV4EGU8_9GAST</name>
<dbReference type="Proteomes" id="UP000762676">
    <property type="component" value="Unassembled WGS sequence"/>
</dbReference>
<reference evidence="2 3" key="1">
    <citation type="journal article" date="2021" name="Elife">
        <title>Chloroplast acquisition without the gene transfer in kleptoplastic sea slugs, Plakobranchus ocellatus.</title>
        <authorList>
            <person name="Maeda T."/>
            <person name="Takahashi S."/>
            <person name="Yoshida T."/>
            <person name="Shimamura S."/>
            <person name="Takaki Y."/>
            <person name="Nagai Y."/>
            <person name="Toyoda A."/>
            <person name="Suzuki Y."/>
            <person name="Arimoto A."/>
            <person name="Ishii H."/>
            <person name="Satoh N."/>
            <person name="Nishiyama T."/>
            <person name="Hasebe M."/>
            <person name="Maruyama T."/>
            <person name="Minagawa J."/>
            <person name="Obokata J."/>
            <person name="Shigenobu S."/>
        </authorList>
    </citation>
    <scope>NUCLEOTIDE SEQUENCE [LARGE SCALE GENOMIC DNA]</scope>
</reference>
<comment type="caution">
    <text evidence="2">The sequence shown here is derived from an EMBL/GenBank/DDBJ whole genome shotgun (WGS) entry which is preliminary data.</text>
</comment>
<accession>A0AAV4EGU8</accession>
<feature type="region of interest" description="Disordered" evidence="1">
    <location>
        <begin position="83"/>
        <end position="148"/>
    </location>
</feature>
<protein>
    <recommendedName>
        <fullName evidence="4">WH2 domain-containing protein</fullName>
    </recommendedName>
</protein>
<feature type="region of interest" description="Disordered" evidence="1">
    <location>
        <begin position="281"/>
        <end position="309"/>
    </location>
</feature>
<evidence type="ECO:0008006" key="4">
    <source>
        <dbReference type="Google" id="ProtNLM"/>
    </source>
</evidence>